<gene>
    <name evidence="2" type="ORF">TCAL_07548</name>
</gene>
<keyword evidence="1" id="KW-0732">Signal</keyword>
<evidence type="ECO:0000256" key="1">
    <source>
        <dbReference type="SAM" id="SignalP"/>
    </source>
</evidence>
<keyword evidence="3" id="KW-1185">Reference proteome</keyword>
<protein>
    <submittedName>
        <fullName evidence="2">Uncharacterized protein</fullName>
    </submittedName>
</protein>
<sequence>MKPLLAFLALIATFLQSSMTVVCAGSTSMSGVKCFPRYPGEDDSSAESSYICIFPPGFKRASRVPEILDVSIAPEANFQDPVYPNTMSRRSTLMKLKPKPKSYNVAFPSGSRLLPRLY</sequence>
<reference evidence="2 3" key="1">
    <citation type="journal article" date="2018" name="Nat. Ecol. Evol.">
        <title>Genomic signatures of mitonuclear coevolution across populations of Tigriopus californicus.</title>
        <authorList>
            <person name="Barreto F.S."/>
            <person name="Watson E.T."/>
            <person name="Lima T.G."/>
            <person name="Willett C.S."/>
            <person name="Edmands S."/>
            <person name="Li W."/>
            <person name="Burton R.S."/>
        </authorList>
    </citation>
    <scope>NUCLEOTIDE SEQUENCE [LARGE SCALE GENOMIC DNA]</scope>
    <source>
        <strain evidence="2 3">San Diego</strain>
    </source>
</reference>
<proteinExistence type="predicted"/>
<dbReference type="AlphaFoldDB" id="A0A553PQM0"/>
<feature type="chain" id="PRO_5021894393" evidence="1">
    <location>
        <begin position="21"/>
        <end position="118"/>
    </location>
</feature>
<dbReference type="EMBL" id="VCGU01000002">
    <property type="protein sequence ID" value="TRY79979.1"/>
    <property type="molecule type" value="Genomic_DNA"/>
</dbReference>
<evidence type="ECO:0000313" key="3">
    <source>
        <dbReference type="Proteomes" id="UP000318571"/>
    </source>
</evidence>
<comment type="caution">
    <text evidence="2">The sequence shown here is derived from an EMBL/GenBank/DDBJ whole genome shotgun (WGS) entry which is preliminary data.</text>
</comment>
<name>A0A553PQM0_TIGCA</name>
<evidence type="ECO:0000313" key="2">
    <source>
        <dbReference type="EMBL" id="TRY79979.1"/>
    </source>
</evidence>
<organism evidence="2 3">
    <name type="scientific">Tigriopus californicus</name>
    <name type="common">Marine copepod</name>
    <dbReference type="NCBI Taxonomy" id="6832"/>
    <lineage>
        <taxon>Eukaryota</taxon>
        <taxon>Metazoa</taxon>
        <taxon>Ecdysozoa</taxon>
        <taxon>Arthropoda</taxon>
        <taxon>Crustacea</taxon>
        <taxon>Multicrustacea</taxon>
        <taxon>Hexanauplia</taxon>
        <taxon>Copepoda</taxon>
        <taxon>Harpacticoida</taxon>
        <taxon>Harpacticidae</taxon>
        <taxon>Tigriopus</taxon>
    </lineage>
</organism>
<dbReference type="Proteomes" id="UP000318571">
    <property type="component" value="Chromosome 6"/>
</dbReference>
<accession>A0A553PQM0</accession>
<feature type="signal peptide" evidence="1">
    <location>
        <begin position="1"/>
        <end position="20"/>
    </location>
</feature>